<dbReference type="InterPro" id="IPR007055">
    <property type="entry name" value="BON_dom"/>
</dbReference>
<proteinExistence type="predicted"/>
<dbReference type="PANTHER" id="PTHR43080">
    <property type="entry name" value="CBS DOMAIN-CONTAINING PROTEIN CBSX3, MITOCHONDRIAL"/>
    <property type="match status" value="1"/>
</dbReference>
<evidence type="ECO:0000256" key="1">
    <source>
        <dbReference type="ARBA" id="ARBA00023122"/>
    </source>
</evidence>
<evidence type="ECO:0000256" key="2">
    <source>
        <dbReference type="PROSITE-ProRule" id="PRU00703"/>
    </source>
</evidence>
<dbReference type="SUPFAM" id="SSF54631">
    <property type="entry name" value="CBS-domain pair"/>
    <property type="match status" value="1"/>
</dbReference>
<dbReference type="AlphaFoldDB" id="A0A9X9X9B3"/>
<dbReference type="Pfam" id="PF00571">
    <property type="entry name" value="CBS"/>
    <property type="match status" value="2"/>
</dbReference>
<dbReference type="SMART" id="SM00116">
    <property type="entry name" value="CBS"/>
    <property type="match status" value="2"/>
</dbReference>
<organism evidence="5 6">
    <name type="scientific">Neoroseomonas eburnea</name>
    <dbReference type="NCBI Taxonomy" id="1346889"/>
    <lineage>
        <taxon>Bacteria</taxon>
        <taxon>Pseudomonadati</taxon>
        <taxon>Pseudomonadota</taxon>
        <taxon>Alphaproteobacteria</taxon>
        <taxon>Acetobacterales</taxon>
        <taxon>Acetobacteraceae</taxon>
        <taxon>Neoroseomonas</taxon>
    </lineage>
</organism>
<dbReference type="Pfam" id="PF04972">
    <property type="entry name" value="BON"/>
    <property type="match status" value="1"/>
</dbReference>
<dbReference type="PANTHER" id="PTHR43080:SF26">
    <property type="entry name" value="REGULATORY PROTEIN"/>
    <property type="match status" value="1"/>
</dbReference>
<feature type="domain" description="CBS" evidence="4">
    <location>
        <begin position="1"/>
        <end position="59"/>
    </location>
</feature>
<reference evidence="5" key="1">
    <citation type="submission" date="2020-01" db="EMBL/GenBank/DDBJ databases">
        <authorList>
            <person name="Rat A."/>
        </authorList>
    </citation>
    <scope>NUCLEOTIDE SEQUENCE</scope>
    <source>
        <strain evidence="5">LMG 31228</strain>
    </source>
</reference>
<dbReference type="PROSITE" id="PS51371">
    <property type="entry name" value="CBS"/>
    <property type="match status" value="2"/>
</dbReference>
<protein>
    <submittedName>
        <fullName evidence="5">CBS domain-containing protein</fullName>
    </submittedName>
</protein>
<dbReference type="InterPro" id="IPR000644">
    <property type="entry name" value="CBS_dom"/>
</dbReference>
<dbReference type="InterPro" id="IPR046342">
    <property type="entry name" value="CBS_dom_sf"/>
</dbReference>
<feature type="domain" description="CBS" evidence="4">
    <location>
        <begin position="88"/>
        <end position="144"/>
    </location>
</feature>
<keyword evidence="1 2" id="KW-0129">CBS domain</keyword>
<keyword evidence="6" id="KW-1185">Reference proteome</keyword>
<dbReference type="Gene3D" id="3.10.580.10">
    <property type="entry name" value="CBS-domain"/>
    <property type="match status" value="1"/>
</dbReference>
<evidence type="ECO:0000259" key="3">
    <source>
        <dbReference type="PROSITE" id="PS50914"/>
    </source>
</evidence>
<dbReference type="InterPro" id="IPR051257">
    <property type="entry name" value="Diverse_CBS-Domain"/>
</dbReference>
<accession>A0A9X9X9B3</accession>
<dbReference type="PIRSF" id="PIRSF036990">
    <property type="entry name" value="UCP036990_CBS_BON"/>
    <property type="match status" value="1"/>
</dbReference>
<feature type="domain" description="BON" evidence="3">
    <location>
        <begin position="149"/>
        <end position="217"/>
    </location>
</feature>
<reference evidence="5" key="2">
    <citation type="journal article" date="2021" name="Syst. Appl. Microbiol.">
        <title>Roseomonas hellenica sp. nov., isolated from roots of wild-growing Alkanna tinctoria.</title>
        <authorList>
            <person name="Rat A."/>
            <person name="Naranjo H.D."/>
            <person name="Lebbe L."/>
            <person name="Cnockaert M."/>
            <person name="Krigas N."/>
            <person name="Grigoriadou K."/>
            <person name="Maloupa E."/>
            <person name="Willems A."/>
        </authorList>
    </citation>
    <scope>NUCLEOTIDE SEQUENCE</scope>
    <source>
        <strain evidence="5">LMG 31228</strain>
    </source>
</reference>
<name>A0A9X9X9B3_9PROT</name>
<evidence type="ECO:0000313" key="5">
    <source>
        <dbReference type="EMBL" id="MBR0680299.1"/>
    </source>
</evidence>
<dbReference type="CDD" id="cd04586">
    <property type="entry name" value="CBS_pair_BON_assoc"/>
    <property type="match status" value="1"/>
</dbReference>
<comment type="caution">
    <text evidence="5">The sequence shown here is derived from an EMBL/GenBank/DDBJ whole genome shotgun (WGS) entry which is preliminary data.</text>
</comment>
<evidence type="ECO:0000313" key="6">
    <source>
        <dbReference type="Proteomes" id="UP001138709"/>
    </source>
</evidence>
<dbReference type="InterPro" id="IPR017080">
    <property type="entry name" value="UCP036990_CBS_BON"/>
</dbReference>
<dbReference type="Proteomes" id="UP001138709">
    <property type="component" value="Unassembled WGS sequence"/>
</dbReference>
<evidence type="ECO:0000259" key="4">
    <source>
        <dbReference type="PROSITE" id="PS51371"/>
    </source>
</evidence>
<sequence length="221" mass="23867">MTTGLLTVPPDAPLHIVARLLAERGVSGAPVVDADGRLLGMVTEGDLIRRLAAKEDSPTSWVRGLLSSAEGQAARFARTHGRRARDVMTTELATVTEDTPIERVAQILESKGIRRVPVVRDGVLVGIVARADLIRALCDPEGPPAADAPDARIRRELAHAMQAQPWVDTWFLLAEVQDGVVTFHGFCRSETVKQGLRVLAEGIPGVTEVRFETETTPPYPG</sequence>
<dbReference type="PROSITE" id="PS50914">
    <property type="entry name" value="BON"/>
    <property type="match status" value="1"/>
</dbReference>
<dbReference type="EMBL" id="JAAEDL010000005">
    <property type="protein sequence ID" value="MBR0680299.1"/>
    <property type="molecule type" value="Genomic_DNA"/>
</dbReference>
<gene>
    <name evidence="5" type="ORF">GXW74_07360</name>
</gene>